<dbReference type="InterPro" id="IPR036291">
    <property type="entry name" value="NAD(P)-bd_dom_sf"/>
</dbReference>
<dbReference type="InterPro" id="IPR014188">
    <property type="entry name" value="Acrylyl-CoA_reductase_AcuI"/>
</dbReference>
<dbReference type="InterPro" id="IPR051397">
    <property type="entry name" value="Zn-ADH-like_protein"/>
</dbReference>
<evidence type="ECO:0000313" key="2">
    <source>
        <dbReference type="EMBL" id="MES1929332.1"/>
    </source>
</evidence>
<dbReference type="InterPro" id="IPR013149">
    <property type="entry name" value="ADH-like_C"/>
</dbReference>
<feature type="domain" description="Rhodanese" evidence="1">
    <location>
        <begin position="141"/>
        <end position="198"/>
    </location>
</feature>
<dbReference type="InterPro" id="IPR020843">
    <property type="entry name" value="ER"/>
</dbReference>
<dbReference type="Gene3D" id="3.90.180.10">
    <property type="entry name" value="Medium-chain alcohol dehydrogenases, catalytic domain"/>
    <property type="match status" value="1"/>
</dbReference>
<dbReference type="Gene3D" id="3.40.50.720">
    <property type="entry name" value="NAD(P)-binding Rossmann-like Domain"/>
    <property type="match status" value="1"/>
</dbReference>
<dbReference type="SMART" id="SM00829">
    <property type="entry name" value="PKS_ER"/>
    <property type="match status" value="1"/>
</dbReference>
<dbReference type="EMBL" id="APND01000002">
    <property type="protein sequence ID" value="MES1929332.1"/>
    <property type="molecule type" value="Genomic_DNA"/>
</dbReference>
<proteinExistence type="predicted"/>
<name>A0ABV2B0A0_9GAMM</name>
<comment type="caution">
    <text evidence="2">The sequence shown here is derived from an EMBL/GenBank/DDBJ whole genome shotgun (WGS) entry which is preliminary data.</text>
</comment>
<dbReference type="SUPFAM" id="SSF51735">
    <property type="entry name" value="NAD(P)-binding Rossmann-fold domains"/>
    <property type="match status" value="1"/>
</dbReference>
<dbReference type="InterPro" id="IPR011032">
    <property type="entry name" value="GroES-like_sf"/>
</dbReference>
<dbReference type="InterPro" id="IPR001763">
    <property type="entry name" value="Rhodanese-like_dom"/>
</dbReference>
<dbReference type="Pfam" id="PF08240">
    <property type="entry name" value="ADH_N"/>
    <property type="match status" value="1"/>
</dbReference>
<dbReference type="NCBIfam" id="TIGR02823">
    <property type="entry name" value="oxido_YhdH"/>
    <property type="match status" value="1"/>
</dbReference>
<dbReference type="RefSeq" id="WP_353110823.1">
    <property type="nucleotide sequence ID" value="NZ_APND01000002.1"/>
</dbReference>
<dbReference type="SUPFAM" id="SSF50129">
    <property type="entry name" value="GroES-like"/>
    <property type="match status" value="1"/>
</dbReference>
<organism evidence="2 3">
    <name type="scientific">Salinisphaera dokdonensis CL-ES53</name>
    <dbReference type="NCBI Taxonomy" id="1304272"/>
    <lineage>
        <taxon>Bacteria</taxon>
        <taxon>Pseudomonadati</taxon>
        <taxon>Pseudomonadota</taxon>
        <taxon>Gammaproteobacteria</taxon>
        <taxon>Salinisphaerales</taxon>
        <taxon>Salinisphaeraceae</taxon>
        <taxon>Salinisphaera</taxon>
    </lineage>
</organism>
<dbReference type="Proteomes" id="UP001460888">
    <property type="component" value="Unassembled WGS sequence"/>
</dbReference>
<dbReference type="InterPro" id="IPR013154">
    <property type="entry name" value="ADH-like_N"/>
</dbReference>
<protein>
    <submittedName>
        <fullName evidence="2">Quinone oxidoreductase 2</fullName>
    </submittedName>
</protein>
<keyword evidence="3" id="KW-1185">Reference proteome</keyword>
<dbReference type="PROSITE" id="PS50206">
    <property type="entry name" value="RHODANESE_3"/>
    <property type="match status" value="1"/>
</dbReference>
<dbReference type="PANTHER" id="PTHR43677">
    <property type="entry name" value="SHORT-CHAIN DEHYDROGENASE/REDUCTASE"/>
    <property type="match status" value="1"/>
</dbReference>
<evidence type="ECO:0000313" key="3">
    <source>
        <dbReference type="Proteomes" id="UP001460888"/>
    </source>
</evidence>
<accession>A0ABV2B0A0</accession>
<reference evidence="2 3" key="1">
    <citation type="submission" date="2013-03" db="EMBL/GenBank/DDBJ databases">
        <title>Salinisphaera dokdonensis CL-ES53 Genome Sequencing.</title>
        <authorList>
            <person name="Li C."/>
            <person name="Lai Q."/>
            <person name="Shao Z."/>
        </authorList>
    </citation>
    <scope>NUCLEOTIDE SEQUENCE [LARGE SCALE GENOMIC DNA]</scope>
    <source>
        <strain evidence="2 3">CL-ES53</strain>
    </source>
</reference>
<dbReference type="PANTHER" id="PTHR43677:SF1">
    <property type="entry name" value="ACRYLYL-COA REDUCTASE ACUI-RELATED"/>
    <property type="match status" value="1"/>
</dbReference>
<gene>
    <name evidence="2" type="ORF">SADO_08747</name>
</gene>
<sequence>MSEQSFKALVLRQEDEKTQAAIESLTDADLPEGDVLVAVEYSDLNYKDAMAVTGAGPIVRTWPMVPGIDLAGAVVESNSDDYAPGDKVVLTGWGVGERYWGGYAQRQRVKSEWLVPLPEGLDTRTAMVIGTAGFTAMLCVQRLEDAGLTPADGPVLVTGASGGVGSVAIAILAHLGYEVAALTTSTDEDLHAYLRELGASEIVPAPDADAKPKPLAKGRWAGAVDTVGSKVLAHVLSEMAYGGRVAACGLAAGPDLPATVMPFILRNVSLLGVDSVVCPIEPRQRAWQRLVKDLPEAALEAITDTATLEQVPERAADMMANRTRGRILVDVGASS</sequence>
<evidence type="ECO:0000259" key="1">
    <source>
        <dbReference type="PROSITE" id="PS50206"/>
    </source>
</evidence>
<dbReference type="CDD" id="cd08288">
    <property type="entry name" value="MDR_yhdh"/>
    <property type="match status" value="1"/>
</dbReference>
<dbReference type="Pfam" id="PF00107">
    <property type="entry name" value="ADH_zinc_N"/>
    <property type="match status" value="1"/>
</dbReference>